<name>A0A379C834_9FIRM</name>
<dbReference type="RefSeq" id="WP_019034989.1">
    <property type="nucleotide sequence ID" value="NZ_JASOZY010000012.1"/>
</dbReference>
<dbReference type="Proteomes" id="UP000255517">
    <property type="component" value="Unassembled WGS sequence"/>
</dbReference>
<proteinExistence type="predicted"/>
<gene>
    <name evidence="1" type="ORF">NCTC13149_01725</name>
</gene>
<dbReference type="STRING" id="1122949.GCA_000378725_01285"/>
<evidence type="ECO:0000313" key="1">
    <source>
        <dbReference type="EMBL" id="SUB57865.1"/>
    </source>
</evidence>
<dbReference type="EMBL" id="UGSZ01000001">
    <property type="protein sequence ID" value="SUB57865.1"/>
    <property type="molecule type" value="Genomic_DNA"/>
</dbReference>
<dbReference type="AlphaFoldDB" id="A0A379C834"/>
<organism evidence="1 2">
    <name type="scientific">Peptoniphilus lacrimalis</name>
    <dbReference type="NCBI Taxonomy" id="33031"/>
    <lineage>
        <taxon>Bacteria</taxon>
        <taxon>Bacillati</taxon>
        <taxon>Bacillota</taxon>
        <taxon>Tissierellia</taxon>
        <taxon>Tissierellales</taxon>
        <taxon>Peptoniphilaceae</taxon>
        <taxon>Peptoniphilus</taxon>
    </lineage>
</organism>
<reference evidence="1 2" key="1">
    <citation type="submission" date="2018-06" db="EMBL/GenBank/DDBJ databases">
        <authorList>
            <consortium name="Pathogen Informatics"/>
            <person name="Doyle S."/>
        </authorList>
    </citation>
    <scope>NUCLEOTIDE SEQUENCE [LARGE SCALE GENOMIC DNA]</scope>
    <source>
        <strain evidence="1 2">NCTC13149</strain>
    </source>
</reference>
<dbReference type="OrthoDB" id="363015at2"/>
<sequence length="189" mass="22192">MKLLYFLQEEKNLNIGLFDDFKDIKKFIKKLLNIEITTFDDIYHISFYRDSLKDYEDIEINGNLIPISKYAFAPYSEIYFGISDLTDLSLKGNGIIEGFSVIENYAIDNKDLKTYIDQREKAFERVQKALKSRGYEVNRELQDSEDGEAITISGKGERWFFAHLDPSFVDSLPEDEEEFEKFIDEELEN</sequence>
<evidence type="ECO:0000313" key="2">
    <source>
        <dbReference type="Proteomes" id="UP000255517"/>
    </source>
</evidence>
<protein>
    <submittedName>
        <fullName evidence="1">Uncharacterized protein</fullName>
    </submittedName>
</protein>
<accession>A0A379C834</accession>